<dbReference type="InterPro" id="IPR038883">
    <property type="entry name" value="AN11006-like"/>
</dbReference>
<gene>
    <name evidence="1" type="ORF">PG993_007395</name>
</gene>
<dbReference type="PANTHER" id="PTHR42085">
    <property type="entry name" value="F-BOX DOMAIN-CONTAINING PROTEIN"/>
    <property type="match status" value="1"/>
</dbReference>
<protein>
    <submittedName>
        <fullName evidence="1">Uncharacterized protein</fullName>
    </submittedName>
</protein>
<evidence type="ECO:0000313" key="1">
    <source>
        <dbReference type="EMBL" id="KAK8038984.1"/>
    </source>
</evidence>
<name>A0ABR1SXD4_9PEZI</name>
<dbReference type="EMBL" id="JAQQWK010000006">
    <property type="protein sequence ID" value="KAK8038984.1"/>
    <property type="molecule type" value="Genomic_DNA"/>
</dbReference>
<dbReference type="Proteomes" id="UP001444661">
    <property type="component" value="Unassembled WGS sequence"/>
</dbReference>
<comment type="caution">
    <text evidence="1">The sequence shown here is derived from an EMBL/GenBank/DDBJ whole genome shotgun (WGS) entry which is preliminary data.</text>
</comment>
<organism evidence="1 2">
    <name type="scientific">Apiospora rasikravindrae</name>
    <dbReference type="NCBI Taxonomy" id="990691"/>
    <lineage>
        <taxon>Eukaryota</taxon>
        <taxon>Fungi</taxon>
        <taxon>Dikarya</taxon>
        <taxon>Ascomycota</taxon>
        <taxon>Pezizomycotina</taxon>
        <taxon>Sordariomycetes</taxon>
        <taxon>Xylariomycetidae</taxon>
        <taxon>Amphisphaeriales</taxon>
        <taxon>Apiosporaceae</taxon>
        <taxon>Apiospora</taxon>
    </lineage>
</organism>
<keyword evidence="2" id="KW-1185">Reference proteome</keyword>
<dbReference type="PANTHER" id="PTHR42085:SF2">
    <property type="entry name" value="F-BOX DOMAIN-CONTAINING PROTEIN"/>
    <property type="match status" value="1"/>
</dbReference>
<reference evidence="1 2" key="1">
    <citation type="submission" date="2023-01" db="EMBL/GenBank/DDBJ databases">
        <title>Analysis of 21 Apiospora genomes using comparative genomics revels a genus with tremendous synthesis potential of carbohydrate active enzymes and secondary metabolites.</title>
        <authorList>
            <person name="Sorensen T."/>
        </authorList>
    </citation>
    <scope>NUCLEOTIDE SEQUENCE [LARGE SCALE GENOMIC DNA]</scope>
    <source>
        <strain evidence="1 2">CBS 33761</strain>
    </source>
</reference>
<proteinExistence type="predicted"/>
<evidence type="ECO:0000313" key="2">
    <source>
        <dbReference type="Proteomes" id="UP001444661"/>
    </source>
</evidence>
<sequence length="408" mass="46612">MESSPTGLLDLPREIRDEIYSLLLCDFRPPKSTSTNSSGHALRYGGIKGLHLSILRVNRQIGNEAREIFYKTNRFVRVGVALEDQHWRNLLAGFASNYLPLPMVIQRRSTIKACKGFIMTYKISQPKPSEENLRRLEFVILHRDLHLLCLCLETATLKADAFREVTKHRITLHNPFGSTDESYPTIDQQQALLSPISKLNGFQNVLVQGVVGLSLASQIMTRIQVQPQINMDEIMKDLRHQEQLGHMYLEQNLLGKSCEAWANACKKMEFLGKSRNFHLIPLVVFLQSVDELQELFCEINHKLGTNMIRLMEANLDDPELVGDLASSALGGLSHALWRGAFPTARWKPHPVQKAGMLRQKARVYRLSGRFQKALKEIKQAGAYCPDDPDIREERFTVEWTLYWADFTV</sequence>
<accession>A0ABR1SXD4</accession>